<dbReference type="GO" id="GO:0015288">
    <property type="term" value="F:porin activity"/>
    <property type="evidence" value="ECO:0007669"/>
    <property type="project" value="UniProtKB-KW"/>
</dbReference>
<sequence>MKKVLSILTIFTTAAIAIMPVSSINSVNSTTANTQSYIANNQTNPTQMLQDGNQTTITAQDVQTVFGENLFSGNFTMVSQHIYNPDYILAIGDVVNVKLWGAYEFEQQLTIDSQGNIFLPKVGVIKLLGVKNSNLVAVISKSVKRVFKENVHVYADMGIYQNVSVFVTGNVNKPGLYQGLSSDSLIQFIDKAGGINPQYGSFRNITVVRNNKPYKNIDLYDFMVDGKIEMFALKNGDVILVGSVGAYMSASGEVLRSYRFEAKDSSMSLKELARLAGIKPVVTQAIVKSHGNNSQIQINSYPLSKFESVSLKAGDAVEFMTDHAATEVRVNIDGEHSGAKAIVVPKGTTLGEIMAKIGFNAQSNVDAIQLFRKSVAKMQKNLIDSHLRELESIALTTSSATTQEAQIRAAEAKSILEFIERARQVEPKGQVVISNKDDINQIVLQEDDTIYIPTKDNIVIVQGEVSMPGAFTHVADSDIEDYIEMAGDLSARADSSRVILISANGKAGKFRASSGEDVYPGDSILVLPKVEGKTLQATSILTQILYQLAIAAKVVIDL</sequence>
<feature type="signal peptide" evidence="15">
    <location>
        <begin position="1"/>
        <end position="17"/>
    </location>
</feature>
<dbReference type="InterPro" id="IPR054765">
    <property type="entry name" value="SLBB_dom"/>
</dbReference>
<dbReference type="RefSeq" id="WP_086334143.1">
    <property type="nucleotide sequence ID" value="NZ_CP018791.1"/>
</dbReference>
<name>A0A1X9T3E3_9BACT</name>
<keyword evidence="5" id="KW-0762">Sugar transport</keyword>
<organism evidence="18 19">
    <name type="scientific">Campylobacter vicugnae</name>
    <dbReference type="NCBI Taxonomy" id="1660076"/>
    <lineage>
        <taxon>Bacteria</taxon>
        <taxon>Pseudomonadati</taxon>
        <taxon>Campylobacterota</taxon>
        <taxon>Epsilonproteobacteria</taxon>
        <taxon>Campylobacterales</taxon>
        <taxon>Campylobacteraceae</taxon>
        <taxon>Campylobacter</taxon>
    </lineage>
</organism>
<dbReference type="GO" id="GO:0046930">
    <property type="term" value="C:pore complex"/>
    <property type="evidence" value="ECO:0007669"/>
    <property type="project" value="UniProtKB-KW"/>
</dbReference>
<evidence type="ECO:0000256" key="9">
    <source>
        <dbReference type="ARBA" id="ARBA00023065"/>
    </source>
</evidence>
<keyword evidence="8" id="KW-0625">Polysaccharide transport</keyword>
<keyword evidence="9" id="KW-0406">Ion transport</keyword>
<evidence type="ECO:0000313" key="18">
    <source>
        <dbReference type="EMBL" id="ARR03025.1"/>
    </source>
</evidence>
<comment type="subcellular location">
    <subcellularLocation>
        <location evidence="1">Cell outer membrane</location>
        <topology evidence="1">Multi-pass membrane protein</topology>
    </subcellularLocation>
</comment>
<comment type="similarity">
    <text evidence="2">Belongs to the BexD/CtrA/VexA family.</text>
</comment>
<reference evidence="18 19" key="1">
    <citation type="journal article" date="2017" name="Genome Biol. Evol.">
        <title>Comparative Genomic Analysis Identifies a Campylobacter Clade Deficient in Selenium Metabolism.</title>
        <authorList>
            <person name="Miller W.G."/>
            <person name="Yee E."/>
            <person name="Lopes B.S."/>
            <person name="Chapman M.H."/>
            <person name="Huynh S."/>
            <person name="Bono J.L."/>
            <person name="Parker C.T."/>
            <person name="Strachan N.J.C."/>
            <person name="Forbes K.J."/>
        </authorList>
    </citation>
    <scope>NUCLEOTIDE SEQUENCE [LARGE SCALE GENOMIC DNA]</scope>
    <source>
        <strain evidence="18 19">RM8964</strain>
    </source>
</reference>
<keyword evidence="6" id="KW-0812">Transmembrane</keyword>
<evidence type="ECO:0000256" key="8">
    <source>
        <dbReference type="ARBA" id="ARBA00023047"/>
    </source>
</evidence>
<dbReference type="OrthoDB" id="9815244at2"/>
<accession>A0A1X9T3E3</accession>
<keyword evidence="7 15" id="KW-0732">Signal</keyword>
<dbReference type="AlphaFoldDB" id="A0A1X9T3E3"/>
<evidence type="ECO:0000256" key="2">
    <source>
        <dbReference type="ARBA" id="ARBA00009450"/>
    </source>
</evidence>
<evidence type="ECO:0000256" key="11">
    <source>
        <dbReference type="ARBA" id="ARBA00023136"/>
    </source>
</evidence>
<dbReference type="Pfam" id="PF22461">
    <property type="entry name" value="SLBB_2"/>
    <property type="match status" value="1"/>
</dbReference>
<feature type="domain" description="SLBB" evidence="17">
    <location>
        <begin position="165"/>
        <end position="241"/>
    </location>
</feature>
<gene>
    <name evidence="18" type="primary">kpsD</name>
    <name evidence="18" type="ORF">CVIC8964_1652</name>
</gene>
<keyword evidence="10" id="KW-0626">Porin</keyword>
<evidence type="ECO:0000256" key="13">
    <source>
        <dbReference type="ARBA" id="ARBA00023237"/>
    </source>
</evidence>
<feature type="domain" description="Polysaccharide export protein N-terminal" evidence="16">
    <location>
        <begin position="84"/>
        <end position="153"/>
    </location>
</feature>
<evidence type="ECO:0000256" key="6">
    <source>
        <dbReference type="ARBA" id="ARBA00022692"/>
    </source>
</evidence>
<evidence type="ECO:0000256" key="4">
    <source>
        <dbReference type="ARBA" id="ARBA00022452"/>
    </source>
</evidence>
<dbReference type="InterPro" id="IPR003715">
    <property type="entry name" value="Poly_export_N"/>
</dbReference>
<dbReference type="PANTHER" id="PTHR33619:SF3">
    <property type="entry name" value="POLYSACCHARIDE EXPORT PROTEIN GFCE-RELATED"/>
    <property type="match status" value="1"/>
</dbReference>
<keyword evidence="14" id="KW-0449">Lipoprotein</keyword>
<evidence type="ECO:0000259" key="17">
    <source>
        <dbReference type="Pfam" id="PF22461"/>
    </source>
</evidence>
<dbReference type="GO" id="GO:0006811">
    <property type="term" value="P:monoatomic ion transport"/>
    <property type="evidence" value="ECO:0007669"/>
    <property type="project" value="UniProtKB-KW"/>
</dbReference>
<keyword evidence="4" id="KW-1134">Transmembrane beta strand</keyword>
<dbReference type="InterPro" id="IPR049712">
    <property type="entry name" value="Poly_export"/>
</dbReference>
<evidence type="ECO:0000256" key="10">
    <source>
        <dbReference type="ARBA" id="ARBA00023114"/>
    </source>
</evidence>
<dbReference type="Gene3D" id="3.10.560.10">
    <property type="entry name" value="Outer membrane lipoprotein wza domain like"/>
    <property type="match status" value="3"/>
</dbReference>
<evidence type="ECO:0000256" key="1">
    <source>
        <dbReference type="ARBA" id="ARBA00004571"/>
    </source>
</evidence>
<dbReference type="EMBL" id="CP018791">
    <property type="protein sequence ID" value="ARR03025.1"/>
    <property type="molecule type" value="Genomic_DNA"/>
</dbReference>
<dbReference type="Proteomes" id="UP000194265">
    <property type="component" value="Chromosome"/>
</dbReference>
<evidence type="ECO:0000256" key="7">
    <source>
        <dbReference type="ARBA" id="ARBA00022729"/>
    </source>
</evidence>
<evidence type="ECO:0000313" key="19">
    <source>
        <dbReference type="Proteomes" id="UP000194265"/>
    </source>
</evidence>
<dbReference type="PANTHER" id="PTHR33619">
    <property type="entry name" value="POLYSACCHARIDE EXPORT PROTEIN GFCE-RELATED"/>
    <property type="match status" value="1"/>
</dbReference>
<keyword evidence="12" id="KW-0564">Palmitate</keyword>
<evidence type="ECO:0000259" key="16">
    <source>
        <dbReference type="Pfam" id="PF02563"/>
    </source>
</evidence>
<keyword evidence="3" id="KW-0813">Transport</keyword>
<keyword evidence="13" id="KW-0998">Cell outer membrane</keyword>
<evidence type="ECO:0000256" key="12">
    <source>
        <dbReference type="ARBA" id="ARBA00023139"/>
    </source>
</evidence>
<dbReference type="Pfam" id="PF02563">
    <property type="entry name" value="Poly_export"/>
    <property type="match status" value="1"/>
</dbReference>
<keyword evidence="11" id="KW-0472">Membrane</keyword>
<evidence type="ECO:0000256" key="3">
    <source>
        <dbReference type="ARBA" id="ARBA00022448"/>
    </source>
</evidence>
<dbReference type="Gene3D" id="3.30.1950.10">
    <property type="entry name" value="wza like domain"/>
    <property type="match status" value="1"/>
</dbReference>
<dbReference type="GO" id="GO:0009279">
    <property type="term" value="C:cell outer membrane"/>
    <property type="evidence" value="ECO:0007669"/>
    <property type="project" value="UniProtKB-SubCell"/>
</dbReference>
<dbReference type="STRING" id="1660074.CVIC8964_1652"/>
<evidence type="ECO:0000256" key="14">
    <source>
        <dbReference type="ARBA" id="ARBA00023288"/>
    </source>
</evidence>
<protein>
    <submittedName>
        <fullName evidence="18">Capsular polysaccharide export system, periplasmic protein</fullName>
    </submittedName>
</protein>
<feature type="chain" id="PRO_5012372270" evidence="15">
    <location>
        <begin position="18"/>
        <end position="558"/>
    </location>
</feature>
<proteinExistence type="inferred from homology"/>
<dbReference type="GO" id="GO:0015159">
    <property type="term" value="F:polysaccharide transmembrane transporter activity"/>
    <property type="evidence" value="ECO:0007669"/>
    <property type="project" value="InterPro"/>
</dbReference>
<evidence type="ECO:0000256" key="5">
    <source>
        <dbReference type="ARBA" id="ARBA00022597"/>
    </source>
</evidence>
<evidence type="ECO:0000256" key="15">
    <source>
        <dbReference type="SAM" id="SignalP"/>
    </source>
</evidence>